<feature type="region of interest" description="Disordered" evidence="1">
    <location>
        <begin position="45"/>
        <end position="91"/>
    </location>
</feature>
<reference evidence="2" key="1">
    <citation type="submission" date="2023-07" db="EMBL/GenBank/DDBJ databases">
        <title>Chromosome-level Genome Assembly of Striped Snakehead (Channa striata).</title>
        <authorList>
            <person name="Liu H."/>
        </authorList>
    </citation>
    <scope>NUCLEOTIDE SEQUENCE</scope>
    <source>
        <strain evidence="2">Gz</strain>
        <tissue evidence="2">Muscle</tissue>
    </source>
</reference>
<gene>
    <name evidence="2" type="ORF">Q5P01_018536</name>
</gene>
<dbReference type="Proteomes" id="UP001187415">
    <property type="component" value="Unassembled WGS sequence"/>
</dbReference>
<feature type="compositionally biased region" description="Polar residues" evidence="1">
    <location>
        <begin position="52"/>
        <end position="61"/>
    </location>
</feature>
<evidence type="ECO:0000313" key="3">
    <source>
        <dbReference type="Proteomes" id="UP001187415"/>
    </source>
</evidence>
<evidence type="ECO:0000256" key="1">
    <source>
        <dbReference type="SAM" id="MobiDB-lite"/>
    </source>
</evidence>
<proteinExistence type="predicted"/>
<dbReference type="EMBL" id="JAUPFM010000014">
    <property type="protein sequence ID" value="KAK2830605.1"/>
    <property type="molecule type" value="Genomic_DNA"/>
</dbReference>
<dbReference type="AlphaFoldDB" id="A0AA88M4N3"/>
<evidence type="ECO:0000313" key="2">
    <source>
        <dbReference type="EMBL" id="KAK2830605.1"/>
    </source>
</evidence>
<protein>
    <submittedName>
        <fullName evidence="2">Uncharacterized protein</fullName>
    </submittedName>
</protein>
<name>A0AA88M4N3_CHASR</name>
<comment type="caution">
    <text evidence="2">The sequence shown here is derived from an EMBL/GenBank/DDBJ whole genome shotgun (WGS) entry which is preliminary data.</text>
</comment>
<keyword evidence="3" id="KW-1185">Reference proteome</keyword>
<sequence length="91" mass="10688">MIICPPLWSLLTKDRGQQTYSLTLSVPSQSIGRGDKEEDARHLTFSVPWSFPKSSEQSEQGTKTQRERRGQKKRRKCDRMDSKEETTWRKM</sequence>
<accession>A0AA88M4N3</accession>
<organism evidence="2 3">
    <name type="scientific">Channa striata</name>
    <name type="common">Snakehead murrel</name>
    <name type="synonym">Ophicephalus striatus</name>
    <dbReference type="NCBI Taxonomy" id="64152"/>
    <lineage>
        <taxon>Eukaryota</taxon>
        <taxon>Metazoa</taxon>
        <taxon>Chordata</taxon>
        <taxon>Craniata</taxon>
        <taxon>Vertebrata</taxon>
        <taxon>Euteleostomi</taxon>
        <taxon>Actinopterygii</taxon>
        <taxon>Neopterygii</taxon>
        <taxon>Teleostei</taxon>
        <taxon>Neoteleostei</taxon>
        <taxon>Acanthomorphata</taxon>
        <taxon>Anabantaria</taxon>
        <taxon>Anabantiformes</taxon>
        <taxon>Channoidei</taxon>
        <taxon>Channidae</taxon>
        <taxon>Channa</taxon>
    </lineage>
</organism>
<feature type="compositionally biased region" description="Basic and acidic residues" evidence="1">
    <location>
        <begin position="78"/>
        <end position="91"/>
    </location>
</feature>